<dbReference type="InterPro" id="IPR002035">
    <property type="entry name" value="VWF_A"/>
</dbReference>
<keyword evidence="1" id="KW-1133">Transmembrane helix</keyword>
<dbReference type="Gene3D" id="3.40.50.410">
    <property type="entry name" value="von Willebrand factor, type A domain"/>
    <property type="match status" value="1"/>
</dbReference>
<protein>
    <submittedName>
        <fullName evidence="3">von Willebrand factor type A domain protein</fullName>
    </submittedName>
</protein>
<dbReference type="HOGENOM" id="CLU_069615_2_0_11"/>
<dbReference type="Proteomes" id="UP000004946">
    <property type="component" value="Chromosome"/>
</dbReference>
<gene>
    <name evidence="3" type="ORF">HMPREF0620_1214</name>
</gene>
<dbReference type="CDD" id="cd00198">
    <property type="entry name" value="vWFA"/>
    <property type="match status" value="1"/>
</dbReference>
<evidence type="ECO:0000313" key="4">
    <source>
        <dbReference type="Proteomes" id="UP000004946"/>
    </source>
</evidence>
<reference evidence="3 4" key="1">
    <citation type="submission" date="2010-12" db="EMBL/GenBank/DDBJ databases">
        <authorList>
            <person name="Muzny D."/>
            <person name="Qin X."/>
            <person name="Buhay C."/>
            <person name="Dugan-Rocha S."/>
            <person name="Ding Y."/>
            <person name="Chen G."/>
            <person name="Hawes A."/>
            <person name="Holder M."/>
            <person name="Jhangiani S."/>
            <person name="Johnson A."/>
            <person name="Khan Z."/>
            <person name="Li Z."/>
            <person name="Liu W."/>
            <person name="Liu X."/>
            <person name="Perez L."/>
            <person name="Shen H."/>
            <person name="Wang Q."/>
            <person name="Watt J."/>
            <person name="Xi L."/>
            <person name="Xin Y."/>
            <person name="Zhou J."/>
            <person name="Deng J."/>
            <person name="Jiang H."/>
            <person name="Liu Y."/>
            <person name="Qu J."/>
            <person name="Song X.-Z."/>
            <person name="Zhang L."/>
            <person name="Villasana D."/>
            <person name="Johnson A."/>
            <person name="Liu J."/>
            <person name="Liyanage D."/>
            <person name="Lorensuhewa L."/>
            <person name="Robinson T."/>
            <person name="Song A."/>
            <person name="Song B.-B."/>
            <person name="Dinh H."/>
            <person name="Thornton R."/>
            <person name="Coyle M."/>
            <person name="Francisco L."/>
            <person name="Jackson L."/>
            <person name="Javaid M."/>
            <person name="Korchina V."/>
            <person name="Kovar C."/>
            <person name="Mata R."/>
            <person name="Mathew T."/>
            <person name="Ngo R."/>
            <person name="Nguyen L."/>
            <person name="Nguyen N."/>
            <person name="Okwuonu G."/>
            <person name="Ongeri F."/>
            <person name="Pham C."/>
            <person name="Simmons D."/>
            <person name="Wilczek-Boney K."/>
            <person name="Hale W."/>
            <person name="Jakkamsetti A."/>
            <person name="Pham P."/>
            <person name="Ruth R."/>
            <person name="San Lucas F."/>
            <person name="Warren J."/>
            <person name="Zhang J."/>
            <person name="Zhao Z."/>
            <person name="Zhou C."/>
            <person name="Zhu D."/>
            <person name="Lee S."/>
            <person name="Bess C."/>
            <person name="Blankenburg K."/>
            <person name="Forbes L."/>
            <person name="Fu Q."/>
            <person name="Gubbala S."/>
            <person name="Hirani K."/>
            <person name="Jayaseelan J.C."/>
            <person name="Lara F."/>
            <person name="Munidasa M."/>
            <person name="Palculict T."/>
            <person name="Patil S."/>
            <person name="Pu L.-L."/>
            <person name="Saada N."/>
            <person name="Tang L."/>
            <person name="Weissenberger G."/>
            <person name="Zhu Y."/>
            <person name="Hemphill L."/>
            <person name="Shang Y."/>
            <person name="Youmans B."/>
            <person name="Ayvaz T."/>
            <person name="Ross M."/>
            <person name="Santibanez J."/>
            <person name="Aqrawi P."/>
            <person name="Gross S."/>
            <person name="Joshi V."/>
            <person name="Fowler G."/>
            <person name="Nazareth L."/>
            <person name="Reid J."/>
            <person name="Worley K."/>
            <person name="Petrosino J."/>
            <person name="Highlander S."/>
            <person name="Gibbs R."/>
        </authorList>
    </citation>
    <scope>NUCLEOTIDE SEQUENCE [LARGE SCALE GENOMIC DNA]</scope>
    <source>
        <strain evidence="3 4">DSM 10105</strain>
    </source>
</reference>
<feature type="transmembrane region" description="Helical" evidence="1">
    <location>
        <begin position="342"/>
        <end position="363"/>
    </location>
</feature>
<dbReference type="KEGG" id="pdo:PSDT_0454"/>
<evidence type="ECO:0000256" key="1">
    <source>
        <dbReference type="SAM" id="Phobius"/>
    </source>
</evidence>
<dbReference type="PATRIC" id="fig|864564.6.peg.499"/>
<dbReference type="RefSeq" id="WP_006289821.1">
    <property type="nucleotide sequence ID" value="NZ_AP012333.1"/>
</dbReference>
<evidence type="ECO:0000259" key="2">
    <source>
        <dbReference type="PROSITE" id="PS50234"/>
    </source>
</evidence>
<dbReference type="InterPro" id="IPR036465">
    <property type="entry name" value="vWFA_dom_sf"/>
</dbReference>
<dbReference type="AlphaFoldDB" id="E6K0D6"/>
<dbReference type="eggNOG" id="COG2304">
    <property type="taxonomic scope" value="Bacteria"/>
</dbReference>
<proteinExistence type="predicted"/>
<evidence type="ECO:0000313" key="3">
    <source>
        <dbReference type="EMBL" id="EFT84209.1"/>
    </source>
</evidence>
<keyword evidence="1" id="KW-0472">Membrane</keyword>
<comment type="caution">
    <text evidence="3">The sequence shown here is derived from an EMBL/GenBank/DDBJ whole genome shotgun (WGS) entry which is preliminary data.</text>
</comment>
<dbReference type="SUPFAM" id="SSF53300">
    <property type="entry name" value="vWA-like"/>
    <property type="match status" value="1"/>
</dbReference>
<feature type="domain" description="VWFA" evidence="2">
    <location>
        <begin position="102"/>
        <end position="302"/>
    </location>
</feature>
<organism evidence="3 4">
    <name type="scientific">Parascardovia denticolens DSM 10105 = JCM 12538</name>
    <dbReference type="NCBI Taxonomy" id="864564"/>
    <lineage>
        <taxon>Bacteria</taxon>
        <taxon>Bacillati</taxon>
        <taxon>Actinomycetota</taxon>
        <taxon>Actinomycetes</taxon>
        <taxon>Bifidobacteriales</taxon>
        <taxon>Bifidobacteriaceae</taxon>
        <taxon>Parascardovia</taxon>
    </lineage>
</organism>
<feature type="transmembrane region" description="Helical" evidence="1">
    <location>
        <begin position="12"/>
        <end position="33"/>
    </location>
</feature>
<dbReference type="PROSITE" id="PS50234">
    <property type="entry name" value="VWFA"/>
    <property type="match status" value="1"/>
</dbReference>
<accession>E6K0D6</accession>
<keyword evidence="1" id="KW-0812">Transmembrane</keyword>
<keyword evidence="4" id="KW-1185">Reference proteome</keyword>
<dbReference type="EMBL" id="AEON01000001">
    <property type="protein sequence ID" value="EFT84209.1"/>
    <property type="molecule type" value="Genomic_DNA"/>
</dbReference>
<sequence length="369" mass="40304">MNLILHPLFGWVVSSLIALVLIGLAIFEIVSYIRDFRDVRGQERSRSDQAQDGKPESAQARFTDATVGSIIRRSLLCLLLAATVMTPSLRSQVTTRAVNATDVFIAVDTTGSMAVRDANYASPDTISRLEAASKAVKDIVRLYPDASFSAIHFDSTSNADLPLTPDSHAITQWADTLRTEPTAISQGSGLDTPLNTLITSMKSTLAAHPHDTIILYYISDGETTNGQVRSTFSVLRKYVTTGEVIGVGSRQGGKIPNTKLGLTVKDLASQNETNSWVKDPATKQDGLSSLNEANLKAIADEISGTYMHTGTTKKISLADIKQKSGRFRIQPVTRKYKHPIPLIWPLVIAFFLIFAWEAGAWIVTSRRLL</sequence>
<name>E6K0D6_PARDN</name>